<sequence>MFIPVADYQLKCKLQLVYGNKKFYRPLYHDKRELMKLSKEQLRKVLVNLRGADGGARIAPSKKDAVRAIARVLDRRSTCSSRKSGRRYHRSPRLPYKKLVTPCRVGLEDPVGKIIVEMSKCKYPDDVGYCPLCYILNNRDSARLNEPIFDFQGLVWRSYVVIPNAFPYFNDHLLITVNTHNYGQPSASFRKNGTQDDMHGRIAVVGDMLDFASIAVNDKRGTLFFNGRCGNSLPHFHVQYTSDKFPVFEKLRLGEFDRYPSKDGALELFHDGGRFYTGFFFTAQDGVSSRGALSRKLYRLFHHLLDRGLLYNMIIDKEGATIMVVVYVRRCRDIDMHGVVDLEYGAPELSGVIGHNSLAEFADYGTIKKYLMYTNPVSIYMDVLEDL</sequence>
<gene>
    <name evidence="1" type="ORF">LCMAC103_01150</name>
</gene>
<proteinExistence type="predicted"/>
<name>A0A481YTY4_9VIRU</name>
<accession>A0A481YTY4</accession>
<evidence type="ECO:0000313" key="1">
    <source>
        <dbReference type="EMBL" id="QBK86783.1"/>
    </source>
</evidence>
<organism evidence="1">
    <name type="scientific">Marseillevirus LCMAC103</name>
    <dbReference type="NCBI Taxonomy" id="2506604"/>
    <lineage>
        <taxon>Viruses</taxon>
        <taxon>Varidnaviria</taxon>
        <taxon>Bamfordvirae</taxon>
        <taxon>Nucleocytoviricota</taxon>
        <taxon>Megaviricetes</taxon>
        <taxon>Pimascovirales</taxon>
        <taxon>Pimascovirales incertae sedis</taxon>
        <taxon>Marseilleviridae</taxon>
    </lineage>
</organism>
<protein>
    <submittedName>
        <fullName evidence="1">Uncharacterized protein</fullName>
    </submittedName>
</protein>
<reference evidence="1" key="1">
    <citation type="journal article" date="2019" name="MBio">
        <title>Virus Genomes from Deep Sea Sediments Expand the Ocean Megavirome and Support Independent Origins of Viral Gigantism.</title>
        <authorList>
            <person name="Backstrom D."/>
            <person name="Yutin N."/>
            <person name="Jorgensen S.L."/>
            <person name="Dharamshi J."/>
            <person name="Homa F."/>
            <person name="Zaremba-Niedwiedzka K."/>
            <person name="Spang A."/>
            <person name="Wolf Y.I."/>
            <person name="Koonin E.V."/>
            <person name="Ettema T.J."/>
        </authorList>
    </citation>
    <scope>NUCLEOTIDE SEQUENCE</scope>
</reference>
<dbReference type="EMBL" id="MK500336">
    <property type="protein sequence ID" value="QBK86783.1"/>
    <property type="molecule type" value="Genomic_DNA"/>
</dbReference>